<feature type="domain" description="NADP-dependent oxidoreductase" evidence="2">
    <location>
        <begin position="20"/>
        <end position="316"/>
    </location>
</feature>
<protein>
    <submittedName>
        <fullName evidence="3">Aldo/keto reductase</fullName>
    </submittedName>
</protein>
<evidence type="ECO:0000256" key="1">
    <source>
        <dbReference type="ARBA" id="ARBA00023002"/>
    </source>
</evidence>
<dbReference type="Proteomes" id="UP001299970">
    <property type="component" value="Unassembled WGS sequence"/>
</dbReference>
<dbReference type="EMBL" id="JAKXMK010000003">
    <property type="protein sequence ID" value="MCH6164953.1"/>
    <property type="molecule type" value="Genomic_DNA"/>
</dbReference>
<dbReference type="PANTHER" id="PTHR43364">
    <property type="entry name" value="NADH-SPECIFIC METHYLGLYOXAL REDUCTASE-RELATED"/>
    <property type="match status" value="1"/>
</dbReference>
<evidence type="ECO:0000313" key="3">
    <source>
        <dbReference type="EMBL" id="MCH6164953.1"/>
    </source>
</evidence>
<organism evidence="3 4">
    <name type="scientific">Pseudonocardia alaniniphila</name>
    <dbReference type="NCBI Taxonomy" id="75291"/>
    <lineage>
        <taxon>Bacteria</taxon>
        <taxon>Bacillati</taxon>
        <taxon>Actinomycetota</taxon>
        <taxon>Actinomycetes</taxon>
        <taxon>Pseudonocardiales</taxon>
        <taxon>Pseudonocardiaceae</taxon>
        <taxon>Pseudonocardia</taxon>
    </lineage>
</organism>
<comment type="caution">
    <text evidence="3">The sequence shown here is derived from an EMBL/GenBank/DDBJ whole genome shotgun (WGS) entry which is preliminary data.</text>
</comment>
<reference evidence="3 4" key="1">
    <citation type="submission" date="2022-03" db="EMBL/GenBank/DDBJ databases">
        <title>Pseudonocardia alaer sp. nov., a novel actinomycete isolated from reed forest soil.</title>
        <authorList>
            <person name="Wang L."/>
        </authorList>
    </citation>
    <scope>NUCLEOTIDE SEQUENCE [LARGE SCALE GENOMIC DNA]</scope>
    <source>
        <strain evidence="3 4">Y-16303</strain>
    </source>
</reference>
<dbReference type="Gene3D" id="3.20.20.100">
    <property type="entry name" value="NADP-dependent oxidoreductase domain"/>
    <property type="match status" value="1"/>
</dbReference>
<dbReference type="CDD" id="cd19080">
    <property type="entry name" value="AKR_AKR9A_9B"/>
    <property type="match status" value="1"/>
</dbReference>
<dbReference type="PANTHER" id="PTHR43364:SF4">
    <property type="entry name" value="NAD(P)-LINKED OXIDOREDUCTASE SUPERFAMILY PROTEIN"/>
    <property type="match status" value="1"/>
</dbReference>
<dbReference type="SUPFAM" id="SSF51430">
    <property type="entry name" value="NAD(P)-linked oxidoreductase"/>
    <property type="match status" value="1"/>
</dbReference>
<dbReference type="InterPro" id="IPR050523">
    <property type="entry name" value="AKR_Detox_Biosynth"/>
</dbReference>
<dbReference type="InterPro" id="IPR036812">
    <property type="entry name" value="NAD(P)_OxRdtase_dom_sf"/>
</dbReference>
<sequence length="359" mass="39110">MPLDSYVSLGRSGLRVSPFTLGAMTFGEDNGWGCTPEEADSMMSEYLGRGGNFIDTANIYTNGHSEKIVGDFFAARPGQRDRVVIGTKFFGNLWPGDPNGGGAGRKAIVQQAEESLRRLRMDYIDIYWLHNWDRTAPIEETMRALDDLVTAGKIRYIGLSDLPAWKVTEAQMIAGFRGWNPAIALQVEYSLLARTVEGEYIAMAQQLGLGVMPWSPLRNGFLSGKFSRRRTGAVDALRTTLVGEPVEADYDVIDVLETVAAEAGVSPAAAALSWVHNRPGVTSTLIGARRMDQLTANLDAVDVRLTEAQTEALDKVSTPRLNFPADYAKLALDLAFAGTTVDGVASETSHLLKQSAVRY</sequence>
<name>A0ABS9T949_9PSEU</name>
<keyword evidence="1" id="KW-0560">Oxidoreductase</keyword>
<gene>
    <name evidence="3" type="ORF">MMF94_04595</name>
</gene>
<evidence type="ECO:0000313" key="4">
    <source>
        <dbReference type="Proteomes" id="UP001299970"/>
    </source>
</evidence>
<dbReference type="InterPro" id="IPR023210">
    <property type="entry name" value="NADP_OxRdtase_dom"/>
</dbReference>
<evidence type="ECO:0000259" key="2">
    <source>
        <dbReference type="Pfam" id="PF00248"/>
    </source>
</evidence>
<dbReference type="RefSeq" id="WP_241034969.1">
    <property type="nucleotide sequence ID" value="NZ_BAAAJF010000009.1"/>
</dbReference>
<accession>A0ABS9T949</accession>
<keyword evidence="4" id="KW-1185">Reference proteome</keyword>
<dbReference type="Pfam" id="PF00248">
    <property type="entry name" value="Aldo_ket_red"/>
    <property type="match status" value="1"/>
</dbReference>
<proteinExistence type="predicted"/>